<accession>A0A1I5GJW4</accession>
<evidence type="ECO:0000313" key="2">
    <source>
        <dbReference type="EMBL" id="SFO36242.1"/>
    </source>
</evidence>
<dbReference type="PANTHER" id="PTHR30121:SF6">
    <property type="entry name" value="SLR6007 PROTEIN"/>
    <property type="match status" value="1"/>
</dbReference>
<dbReference type="EMBL" id="FOUY01000047">
    <property type="protein sequence ID" value="SFO36242.1"/>
    <property type="molecule type" value="Genomic_DNA"/>
</dbReference>
<proteinExistence type="predicted"/>
<dbReference type="STRING" id="260086.SAMN05216207_104734"/>
<organism evidence="2 3">
    <name type="scientific">Pseudonocardia ammonioxydans</name>
    <dbReference type="NCBI Taxonomy" id="260086"/>
    <lineage>
        <taxon>Bacteria</taxon>
        <taxon>Bacillati</taxon>
        <taxon>Actinomycetota</taxon>
        <taxon>Actinomycetes</taxon>
        <taxon>Pseudonocardiales</taxon>
        <taxon>Pseudonocardiaceae</taxon>
        <taxon>Pseudonocardia</taxon>
    </lineage>
</organism>
<evidence type="ECO:0000256" key="1">
    <source>
        <dbReference type="SAM" id="MobiDB-lite"/>
    </source>
</evidence>
<feature type="region of interest" description="Disordered" evidence="1">
    <location>
        <begin position="1"/>
        <end position="22"/>
    </location>
</feature>
<keyword evidence="3" id="KW-1185">Reference proteome</keyword>
<name>A0A1I5GJW4_PSUAM</name>
<dbReference type="RefSeq" id="WP_245773866.1">
    <property type="nucleotide sequence ID" value="NZ_FOUY01000047.1"/>
</dbReference>
<dbReference type="PANTHER" id="PTHR30121">
    <property type="entry name" value="UNCHARACTERIZED PROTEIN YJGR-RELATED"/>
    <property type="match status" value="1"/>
</dbReference>
<dbReference type="Gene3D" id="3.40.50.300">
    <property type="entry name" value="P-loop containing nucleotide triphosphate hydrolases"/>
    <property type="match status" value="2"/>
</dbReference>
<dbReference type="InterPro" id="IPR051162">
    <property type="entry name" value="T4SS_component"/>
</dbReference>
<evidence type="ECO:0008006" key="4">
    <source>
        <dbReference type="Google" id="ProtNLM"/>
    </source>
</evidence>
<protein>
    <recommendedName>
        <fullName evidence="4">AAA-like domain-containing protein</fullName>
    </recommendedName>
</protein>
<reference evidence="2 3" key="1">
    <citation type="submission" date="2016-10" db="EMBL/GenBank/DDBJ databases">
        <authorList>
            <person name="de Groot N.N."/>
        </authorList>
    </citation>
    <scope>NUCLEOTIDE SEQUENCE [LARGE SCALE GENOMIC DNA]</scope>
    <source>
        <strain evidence="2 3">CGMCC 4.1877</strain>
    </source>
</reference>
<dbReference type="InterPro" id="IPR027417">
    <property type="entry name" value="P-loop_NTPase"/>
</dbReference>
<dbReference type="AlphaFoldDB" id="A0A1I5GJW4"/>
<dbReference type="SUPFAM" id="SSF52540">
    <property type="entry name" value="P-loop containing nucleoside triphosphate hydrolases"/>
    <property type="match status" value="1"/>
</dbReference>
<sequence>MTTISLPPQQQQQQFDPGAPYRGRPVPRALGWALPGAGRAASAEPGVMWQGTTTQVCGMFPFAVSSGAAPPGVPIGHHMHTAEPVGLDPAEWLRQGLVSNTGMWIQGQPGIGKSTIVKRLMTGLVAFGFTAVVPGDVKGEYTRLVEHLDGRVWRIGRGLHSLNPLDAGPLRAALAQTSGDEHARLAETIRARRLSLLEALVVIVRRAEINVTERRLLGAALDLCVDGAADGEEPIIPDVVRILVSPPALLLDIAACDSKLAFRRDARDLVNTLELLCAGAIRGLFDRQSSITADLDTPALSLDISALDDDEDEVVAAAMLSSWAWAAAVIDGSAATGRHRNIFRIQDELWRALRVAPGLVERSDRVTRLGRHRGEISAQVTHSLDDLEALPTEADRAKARGMAQRNGVMVLGGMADKELAAINEISPLTASEAAMVRAWAAPPTWMTGSTHPGRGRYLIKSGERMGLPVALSLMPSERDLYNTDTAWQPRTGHA</sequence>
<gene>
    <name evidence="2" type="ORF">SAMN05216207_104734</name>
</gene>
<evidence type="ECO:0000313" key="3">
    <source>
        <dbReference type="Proteomes" id="UP000199614"/>
    </source>
</evidence>
<dbReference type="Proteomes" id="UP000199614">
    <property type="component" value="Unassembled WGS sequence"/>
</dbReference>